<dbReference type="KEGG" id="samy:DB32_002916"/>
<dbReference type="PANTHER" id="PTHR12599:SF0">
    <property type="entry name" value="PTERIN-4-ALPHA-CARBINOLAMINE DEHYDRATASE"/>
    <property type="match status" value="1"/>
</dbReference>
<dbReference type="Gene3D" id="3.30.1360.20">
    <property type="entry name" value="Transcriptional coactivator/pterin dehydratase"/>
    <property type="match status" value="1"/>
</dbReference>
<dbReference type="SUPFAM" id="SSF55248">
    <property type="entry name" value="PCD-like"/>
    <property type="match status" value="1"/>
</dbReference>
<dbReference type="EMBL" id="CP011125">
    <property type="protein sequence ID" value="AKF05767.1"/>
    <property type="molecule type" value="Genomic_DNA"/>
</dbReference>
<proteinExistence type="inferred from homology"/>
<dbReference type="AlphaFoldDB" id="A0A0F6W2H8"/>
<evidence type="ECO:0000313" key="6">
    <source>
        <dbReference type="Proteomes" id="UP000034883"/>
    </source>
</evidence>
<name>A0A0F6W2H8_9BACT</name>
<reference evidence="5 6" key="1">
    <citation type="submission" date="2015-03" db="EMBL/GenBank/DDBJ databases">
        <title>Genome assembly of Sandaracinus amylolyticus DSM 53668.</title>
        <authorList>
            <person name="Sharma G."/>
            <person name="Subramanian S."/>
        </authorList>
    </citation>
    <scope>NUCLEOTIDE SEQUENCE [LARGE SCALE GENOMIC DNA]</scope>
    <source>
        <strain evidence="5 6">DSM 53668</strain>
    </source>
</reference>
<evidence type="ECO:0000256" key="1">
    <source>
        <dbReference type="ARBA" id="ARBA00001554"/>
    </source>
</evidence>
<dbReference type="NCBIfam" id="NF002017">
    <property type="entry name" value="PRK00823.1-2"/>
    <property type="match status" value="1"/>
</dbReference>
<dbReference type="Pfam" id="PF01329">
    <property type="entry name" value="Pterin_4a"/>
    <property type="match status" value="1"/>
</dbReference>
<sequence length="97" mass="11200">MARTPLQADEITSALRDLPGWAHEGDALRKTFRFQNHREAMSFLVRLSYEAEQRDHHAEIHNVYATVELVLRTHDAGNRVTRADVELARAIESFSWV</sequence>
<organism evidence="5 6">
    <name type="scientific">Sandaracinus amylolyticus</name>
    <dbReference type="NCBI Taxonomy" id="927083"/>
    <lineage>
        <taxon>Bacteria</taxon>
        <taxon>Pseudomonadati</taxon>
        <taxon>Myxococcota</taxon>
        <taxon>Polyangia</taxon>
        <taxon>Polyangiales</taxon>
        <taxon>Sandaracinaceae</taxon>
        <taxon>Sandaracinus</taxon>
    </lineage>
</organism>
<dbReference type="Proteomes" id="UP000034883">
    <property type="component" value="Chromosome"/>
</dbReference>
<evidence type="ECO:0000256" key="4">
    <source>
        <dbReference type="HAMAP-Rule" id="MF_00434"/>
    </source>
</evidence>
<evidence type="ECO:0000256" key="3">
    <source>
        <dbReference type="ARBA" id="ARBA00023239"/>
    </source>
</evidence>
<dbReference type="HAMAP" id="MF_00434">
    <property type="entry name" value="Pterin_4_alpha"/>
    <property type="match status" value="1"/>
</dbReference>
<evidence type="ECO:0000313" key="5">
    <source>
        <dbReference type="EMBL" id="AKF05767.1"/>
    </source>
</evidence>
<dbReference type="RefSeq" id="WP_053232999.1">
    <property type="nucleotide sequence ID" value="NZ_CP011125.1"/>
</dbReference>
<dbReference type="STRING" id="927083.DB32_002916"/>
<dbReference type="InterPro" id="IPR001533">
    <property type="entry name" value="Pterin_deHydtase"/>
</dbReference>
<dbReference type="EC" id="4.2.1.96" evidence="4"/>
<evidence type="ECO:0000256" key="2">
    <source>
        <dbReference type="ARBA" id="ARBA00006472"/>
    </source>
</evidence>
<gene>
    <name evidence="5" type="ORF">DB32_002916</name>
</gene>
<dbReference type="OrthoDB" id="15077at2"/>
<keyword evidence="6" id="KW-1185">Reference proteome</keyword>
<dbReference type="GO" id="GO:0008124">
    <property type="term" value="F:4-alpha-hydroxytetrahydrobiopterin dehydratase activity"/>
    <property type="evidence" value="ECO:0007669"/>
    <property type="project" value="UniProtKB-UniRule"/>
</dbReference>
<accession>A0A0F6W2H8</accession>
<comment type="similarity">
    <text evidence="2 4">Belongs to the pterin-4-alpha-carbinolamine dehydratase family.</text>
</comment>
<dbReference type="GO" id="GO:0006729">
    <property type="term" value="P:tetrahydrobiopterin biosynthetic process"/>
    <property type="evidence" value="ECO:0007669"/>
    <property type="project" value="InterPro"/>
</dbReference>
<dbReference type="PANTHER" id="PTHR12599">
    <property type="entry name" value="PTERIN-4-ALPHA-CARBINOLAMINE DEHYDRATASE"/>
    <property type="match status" value="1"/>
</dbReference>
<dbReference type="InterPro" id="IPR036428">
    <property type="entry name" value="PCD_sf"/>
</dbReference>
<keyword evidence="3 4" id="KW-0456">Lyase</keyword>
<comment type="catalytic activity">
    <reaction evidence="1 4">
        <text>(4aS,6R)-4a-hydroxy-L-erythro-5,6,7,8-tetrahydrobiopterin = (6R)-L-erythro-6,7-dihydrobiopterin + H2O</text>
        <dbReference type="Rhea" id="RHEA:11920"/>
        <dbReference type="ChEBI" id="CHEBI:15377"/>
        <dbReference type="ChEBI" id="CHEBI:15642"/>
        <dbReference type="ChEBI" id="CHEBI:43120"/>
        <dbReference type="EC" id="4.2.1.96"/>
    </reaction>
</comment>
<protein>
    <recommendedName>
        <fullName evidence="4">Putative pterin-4-alpha-carbinolamine dehydratase</fullName>
        <shortName evidence="4">PHS</shortName>
        <ecNumber evidence="4">4.2.1.96</ecNumber>
    </recommendedName>
    <alternativeName>
        <fullName evidence="4">4-alpha-hydroxy-tetrahydropterin dehydratase</fullName>
    </alternativeName>
    <alternativeName>
        <fullName evidence="4">Pterin carbinolamine dehydratase</fullName>
        <shortName evidence="4">PCD</shortName>
    </alternativeName>
</protein>